<dbReference type="EMBL" id="PNJD01000134">
    <property type="protein sequence ID" value="PMP97736.1"/>
    <property type="molecule type" value="Genomic_DNA"/>
</dbReference>
<evidence type="ECO:0000256" key="11">
    <source>
        <dbReference type="ARBA" id="ARBA00031800"/>
    </source>
</evidence>
<dbReference type="Pfam" id="PF21680">
    <property type="entry name" value="GIDA_C_1st"/>
    <property type="match status" value="1"/>
</dbReference>
<dbReference type="InterPro" id="IPR004416">
    <property type="entry name" value="MnmG"/>
</dbReference>
<dbReference type="GO" id="GO:0005829">
    <property type="term" value="C:cytosol"/>
    <property type="evidence" value="ECO:0007669"/>
    <property type="project" value="TreeGrafter"/>
</dbReference>
<dbReference type="Gene3D" id="1.10.10.1800">
    <property type="entry name" value="tRNA uridine 5-carboxymethylaminomethyl modification enzyme MnmG/GidA"/>
    <property type="match status" value="1"/>
</dbReference>
<evidence type="ECO:0000256" key="10">
    <source>
        <dbReference type="ARBA" id="ARBA00025948"/>
    </source>
</evidence>
<evidence type="ECO:0000256" key="7">
    <source>
        <dbReference type="ARBA" id="ARBA00022694"/>
    </source>
</evidence>
<protein>
    <recommendedName>
        <fullName evidence="4">tRNA uridine 5-carboxymethylaminomethyl modification enzyme MnmG</fullName>
    </recommendedName>
    <alternativeName>
        <fullName evidence="11">Glucose-inhibited division protein A</fullName>
    </alternativeName>
</protein>
<dbReference type="GO" id="GO:0050660">
    <property type="term" value="F:flavin adenine dinucleotide binding"/>
    <property type="evidence" value="ECO:0007669"/>
    <property type="project" value="InterPro"/>
</dbReference>
<dbReference type="PROSITE" id="PS01281">
    <property type="entry name" value="GIDA_2"/>
    <property type="match status" value="1"/>
</dbReference>
<dbReference type="GO" id="GO:0002098">
    <property type="term" value="P:tRNA wobble uridine modification"/>
    <property type="evidence" value="ECO:0007669"/>
    <property type="project" value="InterPro"/>
</dbReference>
<evidence type="ECO:0000256" key="2">
    <source>
        <dbReference type="ARBA" id="ARBA00003717"/>
    </source>
</evidence>
<evidence type="ECO:0000256" key="8">
    <source>
        <dbReference type="ARBA" id="ARBA00022827"/>
    </source>
</evidence>
<sequence>MKFLESFDVIVIGAGHAGIEASLAASRMGCKTLLLTINLERIGAMSCNPSIGGIGKGHLVKEIDALGGEMALAIDETGIQFRKLNTKKGPAVRATRAQADRFKYQERMKRVLERAPNLFIKQALVTRLLVKDKRIIGVETKAGEQFGAKAVVIAPGTFLHGLIHIGLESFPAGRLGDPPSNRLPEHLKELGFEMGRFKTGTCPRLDGRTIDYSKLEIQWGDFPPPLFSFKNKGKRPSLPQVPCFITYTTEKTHEIIRNALDRSPLFTGKIKGRGVRYCPSIEDKVFRFPDKERHQVFLEPEGLDTVEVYPNGISTSLPIDVQWEMVRSIPGLEKAEILRPGYGIEHDYVIPTQLKHTLETKLISGLFLAGQINGTTGYEEAAAQGLIAGINAALYVKEEEPLVLDRSQGYIGVLIDDLVTKGTDEPYRMFTSRAEYRLLLREDNADLRLTEIGRKIGLVDDERWELYLDKKEKLKRAMEFLKETKISPDRVNSYLESIGSTPLKSSIRLYE</sequence>
<comment type="subunit">
    <text evidence="10">Homodimer. Heterotetramer of two MnmE and two MnmG subunits.</text>
</comment>
<dbReference type="AlphaFoldDB" id="A0A2N7QFS0"/>
<comment type="function">
    <text evidence="2">NAD-binding protein involved in the addition of a carboxymethylaminomethyl (cmnm) group at the wobble position (U34) of certain tRNAs, forming tRNA-cmnm(5)s(2)U34.</text>
</comment>
<evidence type="ECO:0000256" key="9">
    <source>
        <dbReference type="ARBA" id="ARBA00023027"/>
    </source>
</evidence>
<dbReference type="Pfam" id="PF01134">
    <property type="entry name" value="GIDA"/>
    <property type="match status" value="1"/>
</dbReference>
<comment type="caution">
    <text evidence="14">The sequence shown here is derived from an EMBL/GenBank/DDBJ whole genome shotgun (WGS) entry which is preliminary data.</text>
</comment>
<proteinExistence type="inferred from homology"/>
<dbReference type="GO" id="GO:0030488">
    <property type="term" value="P:tRNA methylation"/>
    <property type="evidence" value="ECO:0007669"/>
    <property type="project" value="TreeGrafter"/>
</dbReference>
<dbReference type="HAMAP" id="MF_00129">
    <property type="entry name" value="MnmG_GidA"/>
    <property type="match status" value="1"/>
</dbReference>
<evidence type="ECO:0000259" key="13">
    <source>
        <dbReference type="Pfam" id="PF21680"/>
    </source>
</evidence>
<dbReference type="PANTHER" id="PTHR11806:SF0">
    <property type="entry name" value="PROTEIN MTO1 HOMOLOG, MITOCHONDRIAL"/>
    <property type="match status" value="1"/>
</dbReference>
<name>A0A2N7QFS0_9BACT</name>
<evidence type="ECO:0000313" key="15">
    <source>
        <dbReference type="Proteomes" id="UP000235619"/>
    </source>
</evidence>
<evidence type="ECO:0000313" key="14">
    <source>
        <dbReference type="EMBL" id="PMP97736.1"/>
    </source>
</evidence>
<keyword evidence="6" id="KW-0285">Flavoprotein</keyword>
<keyword evidence="8" id="KW-0274">FAD</keyword>
<feature type="non-terminal residue" evidence="14">
    <location>
        <position position="511"/>
    </location>
</feature>
<evidence type="ECO:0000259" key="12">
    <source>
        <dbReference type="Pfam" id="PF01134"/>
    </source>
</evidence>
<keyword evidence="5" id="KW-0963">Cytoplasm</keyword>
<dbReference type="PROSITE" id="PS01280">
    <property type="entry name" value="GIDA_1"/>
    <property type="match status" value="1"/>
</dbReference>
<dbReference type="InterPro" id="IPR049312">
    <property type="entry name" value="GIDA_C_N"/>
</dbReference>
<keyword evidence="7" id="KW-0819">tRNA processing</keyword>
<evidence type="ECO:0000256" key="6">
    <source>
        <dbReference type="ARBA" id="ARBA00022630"/>
    </source>
</evidence>
<gene>
    <name evidence="14" type="ORF">C0169_02175</name>
</gene>
<dbReference type="SUPFAM" id="SSF51905">
    <property type="entry name" value="FAD/NAD(P)-binding domain"/>
    <property type="match status" value="1"/>
</dbReference>
<evidence type="ECO:0000256" key="3">
    <source>
        <dbReference type="ARBA" id="ARBA00007653"/>
    </source>
</evidence>
<dbReference type="Gene3D" id="3.50.50.60">
    <property type="entry name" value="FAD/NAD(P)-binding domain"/>
    <property type="match status" value="2"/>
</dbReference>
<evidence type="ECO:0000256" key="4">
    <source>
        <dbReference type="ARBA" id="ARBA00020461"/>
    </source>
</evidence>
<dbReference type="InterPro" id="IPR002218">
    <property type="entry name" value="MnmG-rel"/>
</dbReference>
<dbReference type="PANTHER" id="PTHR11806">
    <property type="entry name" value="GLUCOSE INHIBITED DIVISION PROTEIN A"/>
    <property type="match status" value="1"/>
</dbReference>
<dbReference type="FunFam" id="3.50.50.60:FF:000010">
    <property type="entry name" value="tRNA uridine 5-carboxymethylaminomethyl modification enzyme MnmG"/>
    <property type="match status" value="1"/>
</dbReference>
<dbReference type="InterPro" id="IPR036188">
    <property type="entry name" value="FAD/NAD-bd_sf"/>
</dbReference>
<evidence type="ECO:0000256" key="5">
    <source>
        <dbReference type="ARBA" id="ARBA00022490"/>
    </source>
</evidence>
<dbReference type="Proteomes" id="UP000235619">
    <property type="component" value="Unassembled WGS sequence"/>
</dbReference>
<dbReference type="NCBIfam" id="TIGR00136">
    <property type="entry name" value="mnmG_gidA"/>
    <property type="match status" value="1"/>
</dbReference>
<keyword evidence="9" id="KW-0520">NAD</keyword>
<organism evidence="14 15">
    <name type="scientific">Thermodesulfobacterium geofontis</name>
    <dbReference type="NCBI Taxonomy" id="1295609"/>
    <lineage>
        <taxon>Bacteria</taxon>
        <taxon>Pseudomonadati</taxon>
        <taxon>Thermodesulfobacteriota</taxon>
        <taxon>Thermodesulfobacteria</taxon>
        <taxon>Thermodesulfobacteriales</taxon>
        <taxon>Thermodesulfobacteriaceae</taxon>
        <taxon>Thermodesulfobacterium</taxon>
    </lineage>
</organism>
<comment type="cofactor">
    <cofactor evidence="1">
        <name>FAD</name>
        <dbReference type="ChEBI" id="CHEBI:57692"/>
    </cofactor>
</comment>
<accession>A0A2N7QFS0</accession>
<dbReference type="FunFam" id="3.50.50.60:FF:000002">
    <property type="entry name" value="tRNA uridine 5-carboxymethylaminomethyl modification enzyme MnmG"/>
    <property type="match status" value="1"/>
</dbReference>
<comment type="similarity">
    <text evidence="3">Belongs to the MnmG family.</text>
</comment>
<evidence type="ECO:0000256" key="1">
    <source>
        <dbReference type="ARBA" id="ARBA00001974"/>
    </source>
</evidence>
<dbReference type="InterPro" id="IPR020595">
    <property type="entry name" value="MnmG-rel_CS"/>
</dbReference>
<dbReference type="InterPro" id="IPR040131">
    <property type="entry name" value="MnmG_N"/>
</dbReference>
<feature type="domain" description="MnmG N-terminal" evidence="12">
    <location>
        <begin position="8"/>
        <end position="400"/>
    </location>
</feature>
<feature type="domain" description="tRNA uridine 5-carboxymethylaminomethyl modification enzyme C-terminal N-terninal subdomain" evidence="13">
    <location>
        <begin position="461"/>
        <end position="511"/>
    </location>
</feature>
<reference evidence="14 15" key="1">
    <citation type="submission" date="2018-01" db="EMBL/GenBank/DDBJ databases">
        <title>Metagenomic assembled genomes from two thermal pools in the Uzon Caldera, Kamchatka, Russia.</title>
        <authorList>
            <person name="Wilkins L."/>
            <person name="Ettinger C."/>
        </authorList>
    </citation>
    <scope>NUCLEOTIDE SEQUENCE [LARGE SCALE GENOMIC DNA]</scope>
    <source>
        <strain evidence="14">ARK-04</strain>
    </source>
</reference>